<proteinExistence type="predicted"/>
<reference evidence="5 6" key="1">
    <citation type="journal article" date="2019" name="Int. J. Syst. Evol. Microbiol.">
        <title>The Global Catalogue of Microorganisms (GCM) 10K type strain sequencing project: providing services to taxonomists for standard genome sequencing and annotation.</title>
        <authorList>
            <consortium name="The Broad Institute Genomics Platform"/>
            <consortium name="The Broad Institute Genome Sequencing Center for Infectious Disease"/>
            <person name="Wu L."/>
            <person name="Ma J."/>
        </authorList>
    </citation>
    <scope>NUCLEOTIDE SEQUENCE [LARGE SCALE GENOMIC DNA]</scope>
    <source>
        <strain evidence="5 6">JCM 10303</strain>
    </source>
</reference>
<keyword evidence="4" id="KW-1133">Transmembrane helix</keyword>
<organism evidence="5 6">
    <name type="scientific">Saccharopolyspora erythraea</name>
    <name type="common">Streptomyces erythraeus</name>
    <dbReference type="NCBI Taxonomy" id="1836"/>
    <lineage>
        <taxon>Bacteria</taxon>
        <taxon>Bacillati</taxon>
        <taxon>Actinomycetota</taxon>
        <taxon>Actinomycetes</taxon>
        <taxon>Pseudonocardiales</taxon>
        <taxon>Pseudonocardiaceae</taxon>
        <taxon>Saccharopolyspora</taxon>
    </lineage>
</organism>
<evidence type="ECO:0000256" key="2">
    <source>
        <dbReference type="ARBA" id="ARBA00023163"/>
    </source>
</evidence>
<evidence type="ECO:0000256" key="1">
    <source>
        <dbReference type="ARBA" id="ARBA00023015"/>
    </source>
</evidence>
<keyword evidence="6" id="KW-1185">Reference proteome</keyword>
<keyword evidence="4" id="KW-0812">Transmembrane</keyword>
<evidence type="ECO:0000256" key="3">
    <source>
        <dbReference type="SAM" id="MobiDB-lite"/>
    </source>
</evidence>
<accession>A0ABN1BVY1</accession>
<keyword evidence="4" id="KW-0472">Membrane</keyword>
<dbReference type="RefSeq" id="WP_009951500.1">
    <property type="nucleotide sequence ID" value="NZ_BAAAGS010000001.1"/>
</dbReference>
<evidence type="ECO:0000313" key="6">
    <source>
        <dbReference type="Proteomes" id="UP001500729"/>
    </source>
</evidence>
<comment type="caution">
    <text evidence="5">The sequence shown here is derived from an EMBL/GenBank/DDBJ whole genome shotgun (WGS) entry which is preliminary data.</text>
</comment>
<dbReference type="InterPro" id="IPR041916">
    <property type="entry name" value="Anti_sigma_zinc_sf"/>
</dbReference>
<dbReference type="Proteomes" id="UP001500729">
    <property type="component" value="Unassembled WGS sequence"/>
</dbReference>
<gene>
    <name evidence="5" type="ORF">GCM10009533_01840</name>
</gene>
<dbReference type="EMBL" id="BAAAGS010000001">
    <property type="protein sequence ID" value="GAA0506731.1"/>
    <property type="molecule type" value="Genomic_DNA"/>
</dbReference>
<evidence type="ECO:0000313" key="5">
    <source>
        <dbReference type="EMBL" id="GAA0506731.1"/>
    </source>
</evidence>
<evidence type="ECO:0000256" key="4">
    <source>
        <dbReference type="SAM" id="Phobius"/>
    </source>
</evidence>
<name>A0ABN1BVY1_SACER</name>
<keyword evidence="2" id="KW-0804">Transcription</keyword>
<evidence type="ECO:0008006" key="7">
    <source>
        <dbReference type="Google" id="ProtNLM"/>
    </source>
</evidence>
<protein>
    <recommendedName>
        <fullName evidence="7">Zinc finger protein</fullName>
    </recommendedName>
</protein>
<keyword evidence="1" id="KW-0805">Transcription regulation</keyword>
<feature type="transmembrane region" description="Helical" evidence="4">
    <location>
        <begin position="107"/>
        <end position="126"/>
    </location>
</feature>
<feature type="region of interest" description="Disordered" evidence="3">
    <location>
        <begin position="1"/>
        <end position="33"/>
    </location>
</feature>
<sequence length="131" mass="14093">MNSNQRGGLEERGAIGSVWQPGEPAEVSDPGEHEDVRGRLAAYSAGMLDGVEWLTVRTHVAECELCRSELARPVVWNRASPQRILPAGVVHVAGRPERGAATALRNLPHWALLFMAALVAGVIAYGSTQPF</sequence>
<dbReference type="Gene3D" id="1.10.10.1320">
    <property type="entry name" value="Anti-sigma factor, zinc-finger domain"/>
    <property type="match status" value="1"/>
</dbReference>